<evidence type="ECO:0000256" key="1">
    <source>
        <dbReference type="SAM" id="MobiDB-lite"/>
    </source>
</evidence>
<keyword evidence="3" id="KW-1185">Reference proteome</keyword>
<protein>
    <submittedName>
        <fullName evidence="2">Uncharacterized protein</fullName>
    </submittedName>
</protein>
<name>A0A176Y8Q6_9BRAD</name>
<sequence>MKTNTEGAFHAQSVPNPPFLDSRIGVGRPSPITVGGRFIARRYHVAPGLADTIAALAGFEQEAH</sequence>
<gene>
    <name evidence="2" type="ORF">AYJ54_36315</name>
</gene>
<accession>A0A176Y8Q6</accession>
<reference evidence="2 3" key="1">
    <citation type="submission" date="2016-03" db="EMBL/GenBank/DDBJ databases">
        <title>Draft Genome Sequence of the Strain BR 10245 (Bradyrhizobium sp.) isolated from nodules of Centrolobium paraense.</title>
        <authorList>
            <person name="Simoes-Araujo J.L.Sr."/>
            <person name="Barauna A.C."/>
            <person name="Silva K."/>
            <person name="Zilli J.E."/>
        </authorList>
    </citation>
    <scope>NUCLEOTIDE SEQUENCE [LARGE SCALE GENOMIC DNA]</scope>
    <source>
        <strain evidence="2 3">BR 10245</strain>
    </source>
</reference>
<organism evidence="2 3">
    <name type="scientific">Bradyrhizobium centrolobii</name>
    <dbReference type="NCBI Taxonomy" id="1505087"/>
    <lineage>
        <taxon>Bacteria</taxon>
        <taxon>Pseudomonadati</taxon>
        <taxon>Pseudomonadota</taxon>
        <taxon>Alphaproteobacteria</taxon>
        <taxon>Hyphomicrobiales</taxon>
        <taxon>Nitrobacteraceae</taxon>
        <taxon>Bradyrhizobium</taxon>
    </lineage>
</organism>
<dbReference type="Proteomes" id="UP000076959">
    <property type="component" value="Unassembled WGS sequence"/>
</dbReference>
<feature type="region of interest" description="Disordered" evidence="1">
    <location>
        <begin position="1"/>
        <end position="22"/>
    </location>
</feature>
<dbReference type="RefSeq" id="WP_063709045.1">
    <property type="nucleotide sequence ID" value="NZ_LUUB01000129.1"/>
</dbReference>
<dbReference type="STRING" id="1505087.AYJ54_36315"/>
<proteinExistence type="predicted"/>
<dbReference type="EMBL" id="LUUB01000129">
    <property type="protein sequence ID" value="OAE96747.1"/>
    <property type="molecule type" value="Genomic_DNA"/>
</dbReference>
<dbReference type="AlphaFoldDB" id="A0A176Y8Q6"/>
<evidence type="ECO:0000313" key="3">
    <source>
        <dbReference type="Proteomes" id="UP000076959"/>
    </source>
</evidence>
<comment type="caution">
    <text evidence="2">The sequence shown here is derived from an EMBL/GenBank/DDBJ whole genome shotgun (WGS) entry which is preliminary data.</text>
</comment>
<dbReference type="OrthoDB" id="8243988at2"/>
<evidence type="ECO:0000313" key="2">
    <source>
        <dbReference type="EMBL" id="OAE96747.1"/>
    </source>
</evidence>